<dbReference type="AlphaFoldDB" id="A0A4Y2F7C6"/>
<feature type="region of interest" description="Disordered" evidence="1">
    <location>
        <begin position="1"/>
        <end position="46"/>
    </location>
</feature>
<accession>A0A4Y2F7C6</accession>
<comment type="caution">
    <text evidence="2">The sequence shown here is derived from an EMBL/GenBank/DDBJ whole genome shotgun (WGS) entry which is preliminary data.</text>
</comment>
<evidence type="ECO:0000313" key="3">
    <source>
        <dbReference type="Proteomes" id="UP000499080"/>
    </source>
</evidence>
<proteinExistence type="predicted"/>
<dbReference type="Proteomes" id="UP000499080">
    <property type="component" value="Unassembled WGS sequence"/>
</dbReference>
<evidence type="ECO:0000256" key="1">
    <source>
        <dbReference type="SAM" id="MobiDB-lite"/>
    </source>
</evidence>
<protein>
    <submittedName>
        <fullName evidence="2">Uncharacterized protein</fullName>
    </submittedName>
</protein>
<sequence>MGHERWGSRGQLYEAGSAGTEPMLQRPECPIGRQEPGHDGRGLLPGQRDTALAAVSGSPGSDRVPQQIQGALGHSAPCENSHRTVARTRLFDEAFQIRESEGAFCVGAGKPFPNVLAEMFVQRERSSL</sequence>
<reference evidence="2 3" key="1">
    <citation type="journal article" date="2019" name="Sci. Rep.">
        <title>Orb-weaving spider Araneus ventricosus genome elucidates the spidroin gene catalogue.</title>
        <authorList>
            <person name="Kono N."/>
            <person name="Nakamura H."/>
            <person name="Ohtoshi R."/>
            <person name="Moran D.A.P."/>
            <person name="Shinohara A."/>
            <person name="Yoshida Y."/>
            <person name="Fujiwara M."/>
            <person name="Mori M."/>
            <person name="Tomita M."/>
            <person name="Arakawa K."/>
        </authorList>
    </citation>
    <scope>NUCLEOTIDE SEQUENCE [LARGE SCALE GENOMIC DNA]</scope>
</reference>
<gene>
    <name evidence="2" type="ORF">AVEN_103214_1</name>
</gene>
<keyword evidence="3" id="KW-1185">Reference proteome</keyword>
<name>A0A4Y2F7C6_ARAVE</name>
<dbReference type="EMBL" id="BGPR01000829">
    <property type="protein sequence ID" value="GBM37111.1"/>
    <property type="molecule type" value="Genomic_DNA"/>
</dbReference>
<evidence type="ECO:0000313" key="2">
    <source>
        <dbReference type="EMBL" id="GBM37111.1"/>
    </source>
</evidence>
<organism evidence="2 3">
    <name type="scientific">Araneus ventricosus</name>
    <name type="common">Orbweaver spider</name>
    <name type="synonym">Epeira ventricosa</name>
    <dbReference type="NCBI Taxonomy" id="182803"/>
    <lineage>
        <taxon>Eukaryota</taxon>
        <taxon>Metazoa</taxon>
        <taxon>Ecdysozoa</taxon>
        <taxon>Arthropoda</taxon>
        <taxon>Chelicerata</taxon>
        <taxon>Arachnida</taxon>
        <taxon>Araneae</taxon>
        <taxon>Araneomorphae</taxon>
        <taxon>Entelegynae</taxon>
        <taxon>Araneoidea</taxon>
        <taxon>Araneidae</taxon>
        <taxon>Araneus</taxon>
    </lineage>
</organism>